<dbReference type="EMBL" id="CAICTM010000537">
    <property type="protein sequence ID" value="CAB9512468.1"/>
    <property type="molecule type" value="Genomic_DNA"/>
</dbReference>
<comment type="caution">
    <text evidence="2">The sequence shown here is derived from an EMBL/GenBank/DDBJ whole genome shotgun (WGS) entry which is preliminary data.</text>
</comment>
<feature type="compositionally biased region" description="Acidic residues" evidence="1">
    <location>
        <begin position="94"/>
        <end position="111"/>
    </location>
</feature>
<name>A0A9N8HEX2_9STRA</name>
<proteinExistence type="predicted"/>
<organism evidence="2 3">
    <name type="scientific">Seminavis robusta</name>
    <dbReference type="NCBI Taxonomy" id="568900"/>
    <lineage>
        <taxon>Eukaryota</taxon>
        <taxon>Sar</taxon>
        <taxon>Stramenopiles</taxon>
        <taxon>Ochrophyta</taxon>
        <taxon>Bacillariophyta</taxon>
        <taxon>Bacillariophyceae</taxon>
        <taxon>Bacillariophycidae</taxon>
        <taxon>Naviculales</taxon>
        <taxon>Naviculaceae</taxon>
        <taxon>Seminavis</taxon>
    </lineage>
</organism>
<reference evidence="2" key="1">
    <citation type="submission" date="2020-06" db="EMBL/GenBank/DDBJ databases">
        <authorList>
            <consortium name="Plant Systems Biology data submission"/>
        </authorList>
    </citation>
    <scope>NUCLEOTIDE SEQUENCE</scope>
    <source>
        <strain evidence="2">D6</strain>
    </source>
</reference>
<keyword evidence="3" id="KW-1185">Reference proteome</keyword>
<feature type="region of interest" description="Disordered" evidence="1">
    <location>
        <begin position="74"/>
        <end position="111"/>
    </location>
</feature>
<protein>
    <submittedName>
        <fullName evidence="2">Uncharacterized protein</fullName>
    </submittedName>
</protein>
<gene>
    <name evidence="2" type="ORF">SEMRO_538_G162500.1</name>
</gene>
<feature type="region of interest" description="Disordered" evidence="1">
    <location>
        <begin position="1"/>
        <end position="31"/>
    </location>
</feature>
<feature type="compositionally biased region" description="Polar residues" evidence="1">
    <location>
        <begin position="19"/>
        <end position="31"/>
    </location>
</feature>
<accession>A0A9N8HEX2</accession>
<evidence type="ECO:0000313" key="2">
    <source>
        <dbReference type="EMBL" id="CAB9512468.1"/>
    </source>
</evidence>
<dbReference type="AlphaFoldDB" id="A0A9N8HEX2"/>
<evidence type="ECO:0000256" key="1">
    <source>
        <dbReference type="SAM" id="MobiDB-lite"/>
    </source>
</evidence>
<sequence length="135" mass="15298">MRRLRRRRGNGESAPSPPTDTGSPHLANSSSETSWFWAARRNRILRHSNTRILDNGPPQEVIVRKLPLDDEILTSDNQEQNDGSAAIHHHEEVVTSDENDSLAISTDDEEVGPVVSLRPRRVESISLEEWNNVYH</sequence>
<feature type="compositionally biased region" description="Polar residues" evidence="1">
    <location>
        <begin position="74"/>
        <end position="83"/>
    </location>
</feature>
<dbReference type="Proteomes" id="UP001153069">
    <property type="component" value="Unassembled WGS sequence"/>
</dbReference>
<evidence type="ECO:0000313" key="3">
    <source>
        <dbReference type="Proteomes" id="UP001153069"/>
    </source>
</evidence>